<protein>
    <submittedName>
        <fullName evidence="1">YbaB/EbfC family DNA-binding protein</fullName>
    </submittedName>
</protein>
<organism evidence="1 2">
    <name type="scientific">Nonomuraea deserti</name>
    <dbReference type="NCBI Taxonomy" id="1848322"/>
    <lineage>
        <taxon>Bacteria</taxon>
        <taxon>Bacillati</taxon>
        <taxon>Actinomycetota</taxon>
        <taxon>Actinomycetes</taxon>
        <taxon>Streptosporangiales</taxon>
        <taxon>Streptosporangiaceae</taxon>
        <taxon>Nonomuraea</taxon>
    </lineage>
</organism>
<dbReference type="AlphaFoldDB" id="A0A4R4VMD5"/>
<accession>A0A4R4VMD5</accession>
<gene>
    <name evidence="1" type="ORF">E1292_14310</name>
</gene>
<reference evidence="1 2" key="1">
    <citation type="submission" date="2019-03" db="EMBL/GenBank/DDBJ databases">
        <title>Draft genome sequences of novel Actinobacteria.</title>
        <authorList>
            <person name="Sahin N."/>
            <person name="Ay H."/>
            <person name="Saygin H."/>
        </authorList>
    </citation>
    <scope>NUCLEOTIDE SEQUENCE [LARGE SCALE GENOMIC DNA]</scope>
    <source>
        <strain evidence="1 2">KC310</strain>
    </source>
</reference>
<dbReference type="InterPro" id="IPR004401">
    <property type="entry name" value="YbaB/EbfC"/>
</dbReference>
<proteinExistence type="predicted"/>
<dbReference type="Pfam" id="PF02575">
    <property type="entry name" value="YbaB_DNA_bd"/>
    <property type="match status" value="1"/>
</dbReference>
<dbReference type="RefSeq" id="WP_132595624.1">
    <property type="nucleotide sequence ID" value="NZ_SMKO01000029.1"/>
</dbReference>
<dbReference type="Gene3D" id="3.30.1310.10">
    <property type="entry name" value="Nucleoid-associated protein YbaB-like domain"/>
    <property type="match status" value="1"/>
</dbReference>
<dbReference type="GO" id="GO:0003677">
    <property type="term" value="F:DNA binding"/>
    <property type="evidence" value="ECO:0007669"/>
    <property type="project" value="UniProtKB-KW"/>
</dbReference>
<comment type="caution">
    <text evidence="1">The sequence shown here is derived from an EMBL/GenBank/DDBJ whole genome shotgun (WGS) entry which is preliminary data.</text>
</comment>
<sequence>MPDSFRATIDELAMEYNRRAQQVHDLHRELNELRCTSKSRDGMVGVTLGARGQVYAIELNPRVHRTLSATELAAAIMEQIAQATAQATARAEELIRPLLPDDLPNEEIFGPGMTLDSLLPQPLDLGVDAPPRR</sequence>
<dbReference type="Proteomes" id="UP000295258">
    <property type="component" value="Unassembled WGS sequence"/>
</dbReference>
<dbReference type="EMBL" id="SMKO01000029">
    <property type="protein sequence ID" value="TDD06978.1"/>
    <property type="molecule type" value="Genomic_DNA"/>
</dbReference>
<evidence type="ECO:0000313" key="1">
    <source>
        <dbReference type="EMBL" id="TDD06978.1"/>
    </source>
</evidence>
<keyword evidence="1" id="KW-0238">DNA-binding</keyword>
<name>A0A4R4VMD5_9ACTN</name>
<keyword evidence="2" id="KW-1185">Reference proteome</keyword>
<dbReference type="SUPFAM" id="SSF82607">
    <property type="entry name" value="YbaB-like"/>
    <property type="match status" value="1"/>
</dbReference>
<evidence type="ECO:0000313" key="2">
    <source>
        <dbReference type="Proteomes" id="UP000295258"/>
    </source>
</evidence>
<dbReference type="InterPro" id="IPR036894">
    <property type="entry name" value="YbaB-like_sf"/>
</dbReference>